<sequence>MDRIVYKNLKNYKYELLVPYWFQTNIKMEKQIRIETTGIKTFVSLDTDGVLHIEAGYAWDGPSGPTFDTKSFMRGSLVHDALYQLMREEKLDHIKYRDTADQILKKICLEDGMGLFRAAYVYRFVSWFGGSSAKPTDETKEYILAP</sequence>
<comment type="caution">
    <text evidence="1">The sequence shown here is derived from an EMBL/GenBank/DDBJ whole genome shotgun (WGS) entry which is preliminary data.</text>
</comment>
<protein>
    <recommendedName>
        <fullName evidence="3">PF07087 domain protein</fullName>
    </recommendedName>
</protein>
<evidence type="ECO:0008006" key="3">
    <source>
        <dbReference type="Google" id="ProtNLM"/>
    </source>
</evidence>
<proteinExistence type="predicted"/>
<dbReference type="RefSeq" id="WP_002122246.1">
    <property type="nucleotide sequence ID" value="NZ_AHNR02000004.1"/>
</dbReference>
<evidence type="ECO:0000313" key="2">
    <source>
        <dbReference type="Proteomes" id="UP000001340"/>
    </source>
</evidence>
<dbReference type="Proteomes" id="UP000001340">
    <property type="component" value="Unassembled WGS sequence"/>
</dbReference>
<accession>A0A0E2DCH2</accession>
<dbReference type="EMBL" id="AHNR02000004">
    <property type="protein sequence ID" value="EKR57161.1"/>
    <property type="molecule type" value="Genomic_DNA"/>
</dbReference>
<gene>
    <name evidence="1" type="ORF">LEP1GSC105_0115</name>
</gene>
<name>A0A0E2DCH2_LEPIR</name>
<dbReference type="AlphaFoldDB" id="A0A0E2DCH2"/>
<reference evidence="1 2" key="1">
    <citation type="submission" date="2012-10" db="EMBL/GenBank/DDBJ databases">
        <authorList>
            <person name="Harkins D.M."/>
            <person name="Durkin A.S."/>
            <person name="Brinkac L.M."/>
            <person name="Haft D.H."/>
            <person name="Selengut J.D."/>
            <person name="Sanka R."/>
            <person name="DePew J."/>
            <person name="Purushe J."/>
            <person name="Chanthongthip A."/>
            <person name="Lattana O."/>
            <person name="Phetsouvanh R."/>
            <person name="Newton P.N."/>
            <person name="Vinetz J.M."/>
            <person name="Sutton G.G."/>
            <person name="Nierman W.C."/>
            <person name="Fouts D.E."/>
        </authorList>
    </citation>
    <scope>NUCLEOTIDE SEQUENCE [LARGE SCALE GENOMIC DNA]</scope>
    <source>
        <strain evidence="1 2">UI 12758</strain>
    </source>
</reference>
<organism evidence="1 2">
    <name type="scientific">Leptospira interrogans str. UI 12758</name>
    <dbReference type="NCBI Taxonomy" id="1049938"/>
    <lineage>
        <taxon>Bacteria</taxon>
        <taxon>Pseudomonadati</taxon>
        <taxon>Spirochaetota</taxon>
        <taxon>Spirochaetia</taxon>
        <taxon>Leptospirales</taxon>
        <taxon>Leptospiraceae</taxon>
        <taxon>Leptospira</taxon>
    </lineage>
</organism>
<evidence type="ECO:0000313" key="1">
    <source>
        <dbReference type="EMBL" id="EKR57161.1"/>
    </source>
</evidence>